<dbReference type="EMBL" id="AP023322">
    <property type="protein sequence ID" value="BCI63499.1"/>
    <property type="molecule type" value="Genomic_DNA"/>
</dbReference>
<dbReference type="InterPro" id="IPR043132">
    <property type="entry name" value="BCAT-like_C"/>
</dbReference>
<dbReference type="InterPro" id="IPR043131">
    <property type="entry name" value="BCAT-like_N"/>
</dbReference>
<dbReference type="Gene3D" id="3.30.470.10">
    <property type="match status" value="1"/>
</dbReference>
<dbReference type="Gene3D" id="3.20.10.10">
    <property type="entry name" value="D-amino Acid Aminotransferase, subunit A, domain 2"/>
    <property type="match status" value="1"/>
</dbReference>
<dbReference type="InterPro" id="IPR036038">
    <property type="entry name" value="Aminotransferase-like"/>
</dbReference>
<sequence>MCQFIESIRIENGKIWNIDFHNQRMHETRKAYFNITEFLDIKSIISPKEYSKRTKCRIKYNESIISIEYFTYYLRPINSLQLIQYNNIDYSFKKYDRSLLNELFSKRNNCDDILIVKNNLLTDTSTCNIALFNGQDWYTPQKPLLKGVQRQYLLSKGLIKAKDIHISDLIQYNRIRLFNALITFGEIEFPTNLIYKEQE</sequence>
<dbReference type="RefSeq" id="WP_021930515.1">
    <property type="nucleotide sequence ID" value="NZ_AP023322.1"/>
</dbReference>
<reference evidence="2" key="1">
    <citation type="submission" date="2020-07" db="EMBL/GenBank/DDBJ databases">
        <title>Complete genome sequencing of Coprobacter sp. strain 2CBH44.</title>
        <authorList>
            <person name="Sakamoto M."/>
            <person name="Murakami T."/>
            <person name="Mori H."/>
        </authorList>
    </citation>
    <scope>NUCLEOTIDE SEQUENCE [LARGE SCALE GENOMIC DNA]</scope>
    <source>
        <strain evidence="2">2CBH44</strain>
    </source>
</reference>
<proteinExistence type="predicted"/>
<keyword evidence="2" id="KW-1185">Reference proteome</keyword>
<dbReference type="InterPro" id="IPR001544">
    <property type="entry name" value="Aminotrans_IV"/>
</dbReference>
<dbReference type="SUPFAM" id="SSF56752">
    <property type="entry name" value="D-aminoacid aminotransferase-like PLP-dependent enzymes"/>
    <property type="match status" value="1"/>
</dbReference>
<protein>
    <submittedName>
        <fullName evidence="1">4-amino-4-deoxychorismate lyase</fullName>
    </submittedName>
</protein>
<dbReference type="GO" id="GO:0016829">
    <property type="term" value="F:lyase activity"/>
    <property type="evidence" value="ECO:0007669"/>
    <property type="project" value="UniProtKB-KW"/>
</dbReference>
<gene>
    <name evidence="1" type="ORF">Cop2CBH44_18520</name>
</gene>
<dbReference type="Proteomes" id="UP000594042">
    <property type="component" value="Chromosome"/>
</dbReference>
<dbReference type="Pfam" id="PF01063">
    <property type="entry name" value="Aminotran_4"/>
    <property type="match status" value="1"/>
</dbReference>
<accession>A0A7G1HUS4</accession>
<dbReference type="KEGG" id="copr:Cop2CBH44_18520"/>
<evidence type="ECO:0000313" key="2">
    <source>
        <dbReference type="Proteomes" id="UP000594042"/>
    </source>
</evidence>
<name>A0A7G1HUS4_9BACT</name>
<keyword evidence="1" id="KW-0456">Lyase</keyword>
<dbReference type="AlphaFoldDB" id="A0A7G1HUS4"/>
<evidence type="ECO:0000313" key="1">
    <source>
        <dbReference type="EMBL" id="BCI63499.1"/>
    </source>
</evidence>
<organism evidence="1 2">
    <name type="scientific">Coprobacter secundus subsp. similis</name>
    <dbReference type="NCBI Taxonomy" id="2751153"/>
    <lineage>
        <taxon>Bacteria</taxon>
        <taxon>Pseudomonadati</taxon>
        <taxon>Bacteroidota</taxon>
        <taxon>Bacteroidia</taxon>
        <taxon>Bacteroidales</taxon>
        <taxon>Barnesiellaceae</taxon>
        <taxon>Coprobacter</taxon>
    </lineage>
</organism>